<accession>A0A834BYQ5</accession>
<feature type="region of interest" description="Disordered" evidence="1">
    <location>
        <begin position="40"/>
        <end position="60"/>
    </location>
</feature>
<dbReference type="AlphaFoldDB" id="A0A834BYQ5"/>
<sequence length="115" mass="12417">MGLACNPPRNLSSSEVRDPGISSTPVGRCCIHLLLPPPRAAAHRRAPRTHGGARSLKHRSGPCSHEWIRFRARRATHSDAPFALRVCHTRALSSSSVRVLRAAAANAGMTDGHEE</sequence>
<evidence type="ECO:0000256" key="1">
    <source>
        <dbReference type="SAM" id="MobiDB-lite"/>
    </source>
</evidence>
<name>A0A834BYQ5_ORYME</name>
<dbReference type="Proteomes" id="UP000646548">
    <property type="component" value="Unassembled WGS sequence"/>
</dbReference>
<comment type="caution">
    <text evidence="2">The sequence shown here is derived from an EMBL/GenBank/DDBJ whole genome shotgun (WGS) entry which is preliminary data.</text>
</comment>
<proteinExistence type="predicted"/>
<evidence type="ECO:0000313" key="3">
    <source>
        <dbReference type="Proteomes" id="UP000646548"/>
    </source>
</evidence>
<organism evidence="2 3">
    <name type="scientific">Oryzias melastigma</name>
    <name type="common">Marine medaka</name>
    <dbReference type="NCBI Taxonomy" id="30732"/>
    <lineage>
        <taxon>Eukaryota</taxon>
        <taxon>Metazoa</taxon>
        <taxon>Chordata</taxon>
        <taxon>Craniata</taxon>
        <taxon>Vertebrata</taxon>
        <taxon>Euteleostomi</taxon>
        <taxon>Actinopterygii</taxon>
        <taxon>Neopterygii</taxon>
        <taxon>Teleostei</taxon>
        <taxon>Neoteleostei</taxon>
        <taxon>Acanthomorphata</taxon>
        <taxon>Ovalentaria</taxon>
        <taxon>Atherinomorphae</taxon>
        <taxon>Beloniformes</taxon>
        <taxon>Adrianichthyidae</taxon>
        <taxon>Oryziinae</taxon>
        <taxon>Oryzias</taxon>
    </lineage>
</organism>
<protein>
    <submittedName>
        <fullName evidence="2">Uncharacterized protein</fullName>
    </submittedName>
</protein>
<evidence type="ECO:0000313" key="2">
    <source>
        <dbReference type="EMBL" id="KAF6719802.1"/>
    </source>
</evidence>
<gene>
    <name evidence="2" type="ORF">FQA47_024276</name>
</gene>
<dbReference type="EMBL" id="WKFB01000564">
    <property type="protein sequence ID" value="KAF6719802.1"/>
    <property type="molecule type" value="Genomic_DNA"/>
</dbReference>
<feature type="region of interest" description="Disordered" evidence="1">
    <location>
        <begin position="1"/>
        <end position="22"/>
    </location>
</feature>
<reference evidence="2" key="1">
    <citation type="journal article" name="BMC Genomics">
        <title>Long-read sequencing and de novo genome assembly of marine medaka (Oryzias melastigma).</title>
        <authorList>
            <person name="Liang P."/>
            <person name="Saqib H.S.A."/>
            <person name="Ni X."/>
            <person name="Shen Y."/>
        </authorList>
    </citation>
    <scope>NUCLEOTIDE SEQUENCE</scope>
    <source>
        <strain evidence="2">Bigg-433</strain>
    </source>
</reference>